<accession>A0ABQ1YDG5</accession>
<dbReference type="Proteomes" id="UP000659344">
    <property type="component" value="Unassembled WGS sequence"/>
</dbReference>
<organism evidence="1 2">
    <name type="scientific">Paenibacillus segetis</name>
    <dbReference type="NCBI Taxonomy" id="1325360"/>
    <lineage>
        <taxon>Bacteria</taxon>
        <taxon>Bacillati</taxon>
        <taxon>Bacillota</taxon>
        <taxon>Bacilli</taxon>
        <taxon>Bacillales</taxon>
        <taxon>Paenibacillaceae</taxon>
        <taxon>Paenibacillus</taxon>
    </lineage>
</organism>
<evidence type="ECO:0000313" key="2">
    <source>
        <dbReference type="Proteomes" id="UP000659344"/>
    </source>
</evidence>
<sequence>MKLNIINAEMNKQEDGSYIGKTVFQVDSHKANYEVTFYSKKGSDWDYSLHFAGEPGDEDQLLLVDAHIEQDDEGFDDLLDAAWNSMEEE</sequence>
<proteinExistence type="predicted"/>
<reference evidence="2" key="1">
    <citation type="journal article" date="2019" name="Int. J. Syst. Evol. Microbiol.">
        <title>The Global Catalogue of Microorganisms (GCM) 10K type strain sequencing project: providing services to taxonomists for standard genome sequencing and annotation.</title>
        <authorList>
            <consortium name="The Broad Institute Genomics Platform"/>
            <consortium name="The Broad Institute Genome Sequencing Center for Infectious Disease"/>
            <person name="Wu L."/>
            <person name="Ma J."/>
        </authorList>
    </citation>
    <scope>NUCLEOTIDE SEQUENCE [LARGE SCALE GENOMIC DNA]</scope>
    <source>
        <strain evidence="2">CGMCC 1.12769</strain>
    </source>
</reference>
<name>A0ABQ1YDG5_9BACL</name>
<dbReference type="EMBL" id="BMFT01000001">
    <property type="protein sequence ID" value="GGH22032.1"/>
    <property type="molecule type" value="Genomic_DNA"/>
</dbReference>
<keyword evidence="2" id="KW-1185">Reference proteome</keyword>
<gene>
    <name evidence="1" type="ORF">GCM10008013_20260</name>
</gene>
<comment type="caution">
    <text evidence="1">The sequence shown here is derived from an EMBL/GenBank/DDBJ whole genome shotgun (WGS) entry which is preliminary data.</text>
</comment>
<evidence type="ECO:0008006" key="3">
    <source>
        <dbReference type="Google" id="ProtNLM"/>
    </source>
</evidence>
<evidence type="ECO:0000313" key="1">
    <source>
        <dbReference type="EMBL" id="GGH22032.1"/>
    </source>
</evidence>
<dbReference type="RefSeq" id="WP_188538271.1">
    <property type="nucleotide sequence ID" value="NZ_BMFT01000001.1"/>
</dbReference>
<protein>
    <recommendedName>
        <fullName evidence="3">DUF1292 domain-containing protein</fullName>
    </recommendedName>
</protein>